<keyword evidence="2" id="KW-1185">Reference proteome</keyword>
<sequence>MTRRVVIIGAGFGGIGAAIELRAHGYTDVTILDAAPGIGGTWLANTYPGAACDVPSHLYSYSFAQKRSWSRLCSPQEEILEYLRNVAREHSVDQLVRPNTKVTACRWDDDARLWRVATEQGDEYTADAVVIATGQLAQPSIPNIPGREDFAGKEFHSAEWDHEHDLTGRKVAVIGTGASAVQFVPAIAPVVGRMSVFQRTGNWFLPRKNLPYPRSVQRLIKAPGVQKLRRWGLKRLYLESLTLSIRHPRTVGPVLKLKSQIFMRHQLRDPEVRRKVWPDYTFGCKRVLFSSYWLPALQRDNVEVVTDSVERIEADGVRTADGRLHEVDTIIWGTGFRTTSFMFPMEVVGREERSLREEWADGPHAHLGMTVPGFPNLFVMYGPNTNTSGGSIIVYLESQARYVRTALQEADRRGAAAADVRPEVEAASDAEVQARFEGTAWQACDSWYRDETGRIITNWPGYMHEYEKATEAIDPSEYLWLEPGEQKVGS</sequence>
<dbReference type="SUPFAM" id="SSF51905">
    <property type="entry name" value="FAD/NAD(P)-binding domain"/>
    <property type="match status" value="1"/>
</dbReference>
<accession>A0A7Y9DZE9</accession>
<dbReference type="Proteomes" id="UP000535890">
    <property type="component" value="Unassembled WGS sequence"/>
</dbReference>
<name>A0A7Y9DZE9_9PSEU</name>
<comment type="caution">
    <text evidence="1">The sequence shown here is derived from an EMBL/GenBank/DDBJ whole genome shotgun (WGS) entry which is preliminary data.</text>
</comment>
<dbReference type="EMBL" id="JACCBN010000001">
    <property type="protein sequence ID" value="NYD38343.1"/>
    <property type="molecule type" value="Genomic_DNA"/>
</dbReference>
<protein>
    <submittedName>
        <fullName evidence="1">Cation diffusion facilitator CzcD-associated flavoprotein CzcO</fullName>
    </submittedName>
</protein>
<gene>
    <name evidence="1" type="ORF">BJ983_004445</name>
</gene>
<dbReference type="InterPro" id="IPR036188">
    <property type="entry name" value="FAD/NAD-bd_sf"/>
</dbReference>
<dbReference type="Gene3D" id="3.50.50.60">
    <property type="entry name" value="FAD/NAD(P)-binding domain"/>
    <property type="match status" value="2"/>
</dbReference>
<evidence type="ECO:0000313" key="2">
    <source>
        <dbReference type="Proteomes" id="UP000535890"/>
    </source>
</evidence>
<dbReference type="InterPro" id="IPR051209">
    <property type="entry name" value="FAD-bind_Monooxygenase_sf"/>
</dbReference>
<evidence type="ECO:0000313" key="1">
    <source>
        <dbReference type="EMBL" id="NYD38343.1"/>
    </source>
</evidence>
<dbReference type="AlphaFoldDB" id="A0A7Y9DZE9"/>
<dbReference type="PRINTS" id="PR00411">
    <property type="entry name" value="PNDRDTASEI"/>
</dbReference>
<proteinExistence type="predicted"/>
<dbReference type="PANTHER" id="PTHR42877:SF4">
    <property type="entry name" value="FAD_NAD(P)-BINDING DOMAIN-CONTAINING PROTEIN-RELATED"/>
    <property type="match status" value="1"/>
</dbReference>
<organism evidence="1 2">
    <name type="scientific">Actinomycetospora corticicola</name>
    <dbReference type="NCBI Taxonomy" id="663602"/>
    <lineage>
        <taxon>Bacteria</taxon>
        <taxon>Bacillati</taxon>
        <taxon>Actinomycetota</taxon>
        <taxon>Actinomycetes</taxon>
        <taxon>Pseudonocardiales</taxon>
        <taxon>Pseudonocardiaceae</taxon>
        <taxon>Actinomycetospora</taxon>
    </lineage>
</organism>
<dbReference type="Pfam" id="PF13738">
    <property type="entry name" value="Pyr_redox_3"/>
    <property type="match status" value="1"/>
</dbReference>
<reference evidence="1 2" key="1">
    <citation type="submission" date="2020-07" db="EMBL/GenBank/DDBJ databases">
        <title>Sequencing the genomes of 1000 actinobacteria strains.</title>
        <authorList>
            <person name="Klenk H.-P."/>
        </authorList>
    </citation>
    <scope>NUCLEOTIDE SEQUENCE [LARGE SCALE GENOMIC DNA]</scope>
    <source>
        <strain evidence="1 2">DSM 45772</strain>
    </source>
</reference>
<dbReference type="RefSeq" id="WP_179795803.1">
    <property type="nucleotide sequence ID" value="NZ_BAABHP010000015.1"/>
</dbReference>
<dbReference type="PANTHER" id="PTHR42877">
    <property type="entry name" value="L-ORNITHINE N(5)-MONOOXYGENASE-RELATED"/>
    <property type="match status" value="1"/>
</dbReference>